<evidence type="ECO:0000313" key="3">
    <source>
        <dbReference type="Proteomes" id="UP000688947"/>
    </source>
</evidence>
<sequence length="315" mass="35546">MTIRVLALSFFIFCGDLASMDSSAFVVDDEEFHNKVIAILNSFDDEHLENSASIDFVLDAANQVQANARGPLGQGQLLNIQNQAVCIINVPIESDATAKLTPTTRDQGRGRIPVREQLIPHREVVRKMENQLETLNNPRSGSCKDNQAMVATNEKQMKRQSIANKQFRVRRKAEVHIAQQRENLWACIQLSKRVKNSKKQSVCVSISVHHVQYMQYNPYLWNTFVANEVGAKCTDIMVRKPENEAGWQVTCFFATREVNLYLVENPVTSFCKSIHTCVANKQALLFMYSLLQAVPRRSLQEVEEAVMAASACPNN</sequence>
<feature type="signal peptide" evidence="1">
    <location>
        <begin position="1"/>
        <end position="18"/>
    </location>
</feature>
<keyword evidence="1" id="KW-0732">Signal</keyword>
<organism evidence="2 3">
    <name type="scientific">Phytophthora cactorum</name>
    <dbReference type="NCBI Taxonomy" id="29920"/>
    <lineage>
        <taxon>Eukaryota</taxon>
        <taxon>Sar</taxon>
        <taxon>Stramenopiles</taxon>
        <taxon>Oomycota</taxon>
        <taxon>Peronosporomycetes</taxon>
        <taxon>Peronosporales</taxon>
        <taxon>Peronosporaceae</taxon>
        <taxon>Phytophthora</taxon>
    </lineage>
</organism>
<dbReference type="Proteomes" id="UP000688947">
    <property type="component" value="Unassembled WGS sequence"/>
</dbReference>
<gene>
    <name evidence="2" type="ORF">JG687_00004712</name>
</gene>
<evidence type="ECO:0000256" key="1">
    <source>
        <dbReference type="SAM" id="SignalP"/>
    </source>
</evidence>
<dbReference type="EMBL" id="JAENGZ010000166">
    <property type="protein sequence ID" value="KAG6966674.1"/>
    <property type="molecule type" value="Genomic_DNA"/>
</dbReference>
<name>A0A8T1UMZ7_9STRA</name>
<reference evidence="2" key="1">
    <citation type="submission" date="2021-01" db="EMBL/GenBank/DDBJ databases">
        <title>Phytophthora aleatoria, a newly-described species from Pinus radiata is distinct from Phytophthora cactorum isolates based on comparative genomics.</title>
        <authorList>
            <person name="Mcdougal R."/>
            <person name="Panda P."/>
            <person name="Williams N."/>
            <person name="Studholme D.J."/>
        </authorList>
    </citation>
    <scope>NUCLEOTIDE SEQUENCE</scope>
    <source>
        <strain evidence="2">NZFS 3830</strain>
    </source>
</reference>
<protein>
    <submittedName>
        <fullName evidence="2">Uncharacterized protein</fullName>
    </submittedName>
</protein>
<comment type="caution">
    <text evidence="2">The sequence shown here is derived from an EMBL/GenBank/DDBJ whole genome shotgun (WGS) entry which is preliminary data.</text>
</comment>
<evidence type="ECO:0000313" key="2">
    <source>
        <dbReference type="EMBL" id="KAG6966674.1"/>
    </source>
</evidence>
<accession>A0A8T1UMZ7</accession>
<proteinExistence type="predicted"/>
<feature type="chain" id="PRO_5035943488" evidence="1">
    <location>
        <begin position="19"/>
        <end position="315"/>
    </location>
</feature>
<dbReference type="AlphaFoldDB" id="A0A8T1UMZ7"/>
<dbReference type="OrthoDB" id="128311at2759"/>